<dbReference type="Pfam" id="PF01733">
    <property type="entry name" value="Nucleoside_tran"/>
    <property type="match status" value="1"/>
</dbReference>
<keyword evidence="5 7" id="KW-1133">Transmembrane helix</keyword>
<feature type="transmembrane region" description="Helical" evidence="7">
    <location>
        <begin position="57"/>
        <end position="83"/>
    </location>
</feature>
<gene>
    <name evidence="8" type="ORF">CVLEPA_LOCUS6949</name>
</gene>
<dbReference type="PANTHER" id="PTHR10332">
    <property type="entry name" value="EQUILIBRATIVE NUCLEOSIDE TRANSPORTER"/>
    <property type="match status" value="1"/>
</dbReference>
<feature type="transmembrane region" description="Helical" evidence="7">
    <location>
        <begin position="25"/>
        <end position="45"/>
    </location>
</feature>
<evidence type="ECO:0000256" key="2">
    <source>
        <dbReference type="ARBA" id="ARBA00007965"/>
    </source>
</evidence>
<feature type="transmembrane region" description="Helical" evidence="7">
    <location>
        <begin position="211"/>
        <end position="232"/>
    </location>
</feature>
<sequence>MIKNVIITIILFEPFHITYRTNEKIRILGSLICQIIFFIITVALVKVDTTKWQQAFFIVTMILIVALNSGSAVFQSSIFAIVSGMPSKYVQAIMAGQGISGIFASVAMIFAIGFSKNPTSSAFAYFLIATGVLVVTLLCYASLSKNVFYLHHYKLNKNPNKGHGHLLNNNEARDQVFVDENFDNDLEPLLSNAETTQTETFPPLWYIFKKTFPHCLSLTLIFFVTLACFPSITASTQSMSQKSTWSTLYFSPVCCFLLYNATDWIGRTTAGYWHYPSEKQTSLLVFLVILRVAFMPLFALCNVQPRTRLPVIFNNDAYFIVFMAIFGLSNGHLSTLSMQYGPRLVEKEHTGIVGTLLVFAICVGLTAGAGFSFALRLAI</sequence>
<keyword evidence="4 7" id="KW-0812">Transmembrane</keyword>
<protein>
    <recommendedName>
        <fullName evidence="10">Equilibrative nucleoside transporter 1</fullName>
    </recommendedName>
</protein>
<comment type="subcellular location">
    <subcellularLocation>
        <location evidence="1">Basolateral cell membrane</location>
        <topology evidence="1">Multi-pass membrane protein</topology>
    </subcellularLocation>
</comment>
<accession>A0ABP0FFS3</accession>
<dbReference type="InterPro" id="IPR002259">
    <property type="entry name" value="Eqnu_transpt"/>
</dbReference>
<reference evidence="8 9" key="1">
    <citation type="submission" date="2024-02" db="EMBL/GenBank/DDBJ databases">
        <authorList>
            <person name="Daric V."/>
            <person name="Darras S."/>
        </authorList>
    </citation>
    <scope>NUCLEOTIDE SEQUENCE [LARGE SCALE GENOMIC DNA]</scope>
</reference>
<dbReference type="InterPro" id="IPR034764">
    <property type="entry name" value="ENT1/ENT2"/>
</dbReference>
<feature type="transmembrane region" description="Helical" evidence="7">
    <location>
        <begin position="123"/>
        <end position="143"/>
    </location>
</feature>
<dbReference type="EMBL" id="CAWYQH010000046">
    <property type="protein sequence ID" value="CAK8677586.1"/>
    <property type="molecule type" value="Genomic_DNA"/>
</dbReference>
<evidence type="ECO:0000256" key="1">
    <source>
        <dbReference type="ARBA" id="ARBA00004554"/>
    </source>
</evidence>
<comment type="caution">
    <text evidence="8">The sequence shown here is derived from an EMBL/GenBank/DDBJ whole genome shotgun (WGS) entry which is preliminary data.</text>
</comment>
<feature type="transmembrane region" description="Helical" evidence="7">
    <location>
        <begin position="244"/>
        <end position="262"/>
    </location>
</feature>
<dbReference type="Proteomes" id="UP001642483">
    <property type="component" value="Unassembled WGS sequence"/>
</dbReference>
<evidence type="ECO:0008006" key="10">
    <source>
        <dbReference type="Google" id="ProtNLM"/>
    </source>
</evidence>
<name>A0ABP0FFS3_CLALP</name>
<evidence type="ECO:0000256" key="4">
    <source>
        <dbReference type="ARBA" id="ARBA00022692"/>
    </source>
</evidence>
<evidence type="ECO:0000313" key="8">
    <source>
        <dbReference type="EMBL" id="CAK8677586.1"/>
    </source>
</evidence>
<evidence type="ECO:0000256" key="6">
    <source>
        <dbReference type="ARBA" id="ARBA00023136"/>
    </source>
</evidence>
<feature type="transmembrane region" description="Helical" evidence="7">
    <location>
        <begin position="315"/>
        <end position="333"/>
    </location>
</feature>
<evidence type="ECO:0000256" key="7">
    <source>
        <dbReference type="SAM" id="Phobius"/>
    </source>
</evidence>
<feature type="transmembrane region" description="Helical" evidence="7">
    <location>
        <begin position="353"/>
        <end position="375"/>
    </location>
</feature>
<proteinExistence type="inferred from homology"/>
<dbReference type="PIRSF" id="PIRSF016379">
    <property type="entry name" value="ENT"/>
    <property type="match status" value="1"/>
</dbReference>
<evidence type="ECO:0000256" key="3">
    <source>
        <dbReference type="ARBA" id="ARBA00022448"/>
    </source>
</evidence>
<dbReference type="SUPFAM" id="SSF103473">
    <property type="entry name" value="MFS general substrate transporter"/>
    <property type="match status" value="1"/>
</dbReference>
<dbReference type="InterPro" id="IPR036259">
    <property type="entry name" value="MFS_trans_sf"/>
</dbReference>
<feature type="transmembrane region" description="Helical" evidence="7">
    <location>
        <begin position="282"/>
        <end position="303"/>
    </location>
</feature>
<evidence type="ECO:0000256" key="5">
    <source>
        <dbReference type="ARBA" id="ARBA00022989"/>
    </source>
</evidence>
<comment type="similarity">
    <text evidence="2">Belongs to the SLC29A/ENT transporter (TC 2.A.57) family.</text>
</comment>
<dbReference type="NCBIfam" id="TIGR00939">
    <property type="entry name" value="2a57"/>
    <property type="match status" value="1"/>
</dbReference>
<keyword evidence="9" id="KW-1185">Reference proteome</keyword>
<dbReference type="PRINTS" id="PR01130">
    <property type="entry name" value="DERENTRNSPRT"/>
</dbReference>
<organism evidence="8 9">
    <name type="scientific">Clavelina lepadiformis</name>
    <name type="common">Light-bulb sea squirt</name>
    <name type="synonym">Ascidia lepadiformis</name>
    <dbReference type="NCBI Taxonomy" id="159417"/>
    <lineage>
        <taxon>Eukaryota</taxon>
        <taxon>Metazoa</taxon>
        <taxon>Chordata</taxon>
        <taxon>Tunicata</taxon>
        <taxon>Ascidiacea</taxon>
        <taxon>Aplousobranchia</taxon>
        <taxon>Clavelinidae</taxon>
        <taxon>Clavelina</taxon>
    </lineage>
</organism>
<evidence type="ECO:0000313" key="9">
    <source>
        <dbReference type="Proteomes" id="UP001642483"/>
    </source>
</evidence>
<feature type="transmembrane region" description="Helical" evidence="7">
    <location>
        <begin position="89"/>
        <end position="111"/>
    </location>
</feature>
<keyword evidence="6 7" id="KW-0472">Membrane</keyword>
<keyword evidence="3" id="KW-0813">Transport</keyword>
<dbReference type="PANTHER" id="PTHR10332:SF88">
    <property type="entry name" value="EQUILIBRATIVE NUCLEOSIDE TRANSPORTER 1, ISOFORM A"/>
    <property type="match status" value="1"/>
</dbReference>